<feature type="domain" description="Major facilitator superfamily (MFS) profile" evidence="4">
    <location>
        <begin position="181"/>
        <end position="707"/>
    </location>
</feature>
<dbReference type="PANTHER" id="PTHR11360:SF238">
    <property type="entry name" value="SD10469P"/>
    <property type="match status" value="1"/>
</dbReference>
<dbReference type="GO" id="GO:0008028">
    <property type="term" value="F:monocarboxylic acid transmembrane transporter activity"/>
    <property type="evidence" value="ECO:0007669"/>
    <property type="project" value="TreeGrafter"/>
</dbReference>
<sequence length="724" mass="78132">MSSKCSSEDESVHSLDLTKTEKEEVAETNGTSELVPPTPSKKSPNSDLGNKENVDYVKDRPANTQLGCSETELDNGKKQCVQTDDLCGVNNDTEADNSRQRIYPNLDPMKGGDDSSLKEISSSVESVPPQRSSQILRQDSVDSDSDLPNSGLKVKIGGSDEDLEDRSDPRVEVLPPDGGWGWVVVAASFMCNVMVDGIIFTTGMLLPFIMVEFEASYAQVSWVSSLLGGFYLLAGPFVSSLASAYGFRTVCIIGSIGASVASGISYFANSLAFLYISYGVLAGIGFGFIYVPAVIATGFYFEKKRALATGIAVCGSGIGTFVIAPVNKYLLGSVGWRGVLLVNACLVLTCIIYSLAFRPLSAATGRVVAVDDEYPGAIPLMARISDTRDGQMEACLSTVSLPPDPNHPDVAADRFHKYSYVAAQTSHRGSRGSIHSVHSKPFFRDDIFYAGSMARLPQYNSSESMGEYRASVTHMPDAALDEEHAAEETGGCCKRCPTASKAFLAKTFDFSLCTSPTFQVLASSGFLSLMSLFIPYAFLPAFINQRWEEFGFKDEEEAEQSSTFLMSLIGICNTIGRVICGWVADRPKVDAILVNNLALIIGGAVTILLPFITNVSLLYGYGIVFGLSVAVFASLRSILLVELLGLEKLTSSFGLLLLIQGVAACLGSPIAGGFVDLTKSFDVSFYVFGLTYAISGAMCIPIRKIKRWEDTRIEKKLQQEVNKF</sequence>
<dbReference type="SUPFAM" id="SSF103473">
    <property type="entry name" value="MFS general substrate transporter"/>
    <property type="match status" value="1"/>
</dbReference>
<feature type="transmembrane region" description="Helical" evidence="3">
    <location>
        <begin position="563"/>
        <end position="584"/>
    </location>
</feature>
<reference evidence="6" key="1">
    <citation type="submission" date="2025-08" db="UniProtKB">
        <authorList>
            <consortium name="RefSeq"/>
        </authorList>
    </citation>
    <scope>IDENTIFICATION</scope>
    <source>
        <tissue evidence="6">Whole organism</tissue>
    </source>
</reference>
<evidence type="ECO:0000259" key="4">
    <source>
        <dbReference type="PROSITE" id="PS50850"/>
    </source>
</evidence>
<keyword evidence="3" id="KW-1133">Transmembrane helix</keyword>
<dbReference type="OrthoDB" id="6509908at2759"/>
<evidence type="ECO:0000313" key="6">
    <source>
        <dbReference type="RefSeq" id="XP_018015734.1"/>
    </source>
</evidence>
<feature type="transmembrane region" description="Helical" evidence="3">
    <location>
        <begin position="180"/>
        <end position="209"/>
    </location>
</feature>
<dbReference type="RefSeq" id="XP_018015734.1">
    <property type="nucleotide sequence ID" value="XM_018160245.2"/>
</dbReference>
<keyword evidence="3" id="KW-0812">Transmembrane</keyword>
<evidence type="ECO:0000256" key="1">
    <source>
        <dbReference type="ARBA" id="ARBA00004141"/>
    </source>
</evidence>
<dbReference type="OMA" id="ASQRHHY"/>
<feature type="compositionally biased region" description="Basic and acidic residues" evidence="2">
    <location>
        <begin position="49"/>
        <end position="61"/>
    </location>
</feature>
<feature type="compositionally biased region" description="Basic and acidic residues" evidence="2">
    <location>
        <begin position="1"/>
        <end position="25"/>
    </location>
</feature>
<dbReference type="InterPro" id="IPR050327">
    <property type="entry name" value="Proton-linked_MCT"/>
</dbReference>
<feature type="region of interest" description="Disordered" evidence="2">
    <location>
        <begin position="87"/>
        <end position="170"/>
    </location>
</feature>
<feature type="transmembrane region" description="Helical" evidence="3">
    <location>
        <begin position="591"/>
        <end position="612"/>
    </location>
</feature>
<accession>A0A8B7NPT6</accession>
<feature type="transmembrane region" description="Helical" evidence="3">
    <location>
        <begin position="338"/>
        <end position="356"/>
    </location>
</feature>
<name>A0A8B7NPT6_HYAAZ</name>
<feature type="transmembrane region" description="Helical" evidence="3">
    <location>
        <begin position="215"/>
        <end position="233"/>
    </location>
</feature>
<keyword evidence="3" id="KW-0472">Membrane</keyword>
<organism evidence="5 6">
    <name type="scientific">Hyalella azteca</name>
    <name type="common">Amphipod</name>
    <dbReference type="NCBI Taxonomy" id="294128"/>
    <lineage>
        <taxon>Eukaryota</taxon>
        <taxon>Metazoa</taxon>
        <taxon>Ecdysozoa</taxon>
        <taxon>Arthropoda</taxon>
        <taxon>Crustacea</taxon>
        <taxon>Multicrustacea</taxon>
        <taxon>Malacostraca</taxon>
        <taxon>Eumalacostraca</taxon>
        <taxon>Peracarida</taxon>
        <taxon>Amphipoda</taxon>
        <taxon>Senticaudata</taxon>
        <taxon>Talitrida</taxon>
        <taxon>Talitroidea</taxon>
        <taxon>Hyalellidae</taxon>
        <taxon>Hyalella</taxon>
    </lineage>
</organism>
<evidence type="ECO:0000256" key="2">
    <source>
        <dbReference type="SAM" id="MobiDB-lite"/>
    </source>
</evidence>
<dbReference type="Gene3D" id="1.20.1250.20">
    <property type="entry name" value="MFS general substrate transporter like domains"/>
    <property type="match status" value="2"/>
</dbReference>
<dbReference type="GO" id="GO:0016020">
    <property type="term" value="C:membrane"/>
    <property type="evidence" value="ECO:0007669"/>
    <property type="project" value="UniProtKB-SubCell"/>
</dbReference>
<evidence type="ECO:0000256" key="3">
    <source>
        <dbReference type="SAM" id="Phobius"/>
    </source>
</evidence>
<dbReference type="CDD" id="cd17352">
    <property type="entry name" value="MFS_MCT_SLC16"/>
    <property type="match status" value="1"/>
</dbReference>
<feature type="transmembrane region" description="Helical" evidence="3">
    <location>
        <begin position="307"/>
        <end position="326"/>
    </location>
</feature>
<feature type="transmembrane region" description="Helical" evidence="3">
    <location>
        <begin position="683"/>
        <end position="702"/>
    </location>
</feature>
<dbReference type="PANTHER" id="PTHR11360">
    <property type="entry name" value="MONOCARBOXYLATE TRANSPORTER"/>
    <property type="match status" value="1"/>
</dbReference>
<dbReference type="Pfam" id="PF07690">
    <property type="entry name" value="MFS_1"/>
    <property type="match status" value="1"/>
</dbReference>
<feature type="region of interest" description="Disordered" evidence="2">
    <location>
        <begin position="1"/>
        <end position="70"/>
    </location>
</feature>
<feature type="transmembrane region" description="Helical" evidence="3">
    <location>
        <begin position="653"/>
        <end position="671"/>
    </location>
</feature>
<keyword evidence="5" id="KW-1185">Reference proteome</keyword>
<dbReference type="AlphaFoldDB" id="A0A8B7NPT6"/>
<protein>
    <submittedName>
        <fullName evidence="6">Monocarboxylate transporter 14-like</fullName>
    </submittedName>
</protein>
<evidence type="ECO:0000313" key="5">
    <source>
        <dbReference type="Proteomes" id="UP000694843"/>
    </source>
</evidence>
<feature type="transmembrane region" description="Helical" evidence="3">
    <location>
        <begin position="273"/>
        <end position="295"/>
    </location>
</feature>
<feature type="transmembrane region" description="Helical" evidence="3">
    <location>
        <begin position="245"/>
        <end position="267"/>
    </location>
</feature>
<comment type="subcellular location">
    <subcellularLocation>
        <location evidence="1">Membrane</location>
        <topology evidence="1">Multi-pass membrane protein</topology>
    </subcellularLocation>
</comment>
<dbReference type="InterPro" id="IPR020846">
    <property type="entry name" value="MFS_dom"/>
</dbReference>
<dbReference type="Proteomes" id="UP000694843">
    <property type="component" value="Unplaced"/>
</dbReference>
<feature type="transmembrane region" description="Helical" evidence="3">
    <location>
        <begin position="618"/>
        <end position="641"/>
    </location>
</feature>
<dbReference type="KEGG" id="hazt:108672549"/>
<dbReference type="GeneID" id="108672549"/>
<dbReference type="InterPro" id="IPR036259">
    <property type="entry name" value="MFS_trans_sf"/>
</dbReference>
<dbReference type="InterPro" id="IPR011701">
    <property type="entry name" value="MFS"/>
</dbReference>
<feature type="transmembrane region" description="Helical" evidence="3">
    <location>
        <begin position="520"/>
        <end position="543"/>
    </location>
</feature>
<proteinExistence type="predicted"/>
<dbReference type="PROSITE" id="PS50850">
    <property type="entry name" value="MFS"/>
    <property type="match status" value="1"/>
</dbReference>
<feature type="compositionally biased region" description="Low complexity" evidence="2">
    <location>
        <begin position="118"/>
        <end position="127"/>
    </location>
</feature>
<gene>
    <name evidence="6" type="primary">LOC108672549</name>
</gene>